<dbReference type="PROSITE" id="PS50878">
    <property type="entry name" value="RT_POL"/>
    <property type="match status" value="1"/>
</dbReference>
<evidence type="ECO:0000313" key="4">
    <source>
        <dbReference type="Proteomes" id="UP000504618"/>
    </source>
</evidence>
<gene>
    <name evidence="5" type="primary">LOC112461893</name>
</gene>
<reference evidence="5" key="1">
    <citation type="submission" date="2025-08" db="UniProtKB">
        <authorList>
            <consortium name="RefSeq"/>
        </authorList>
    </citation>
    <scope>IDENTIFICATION</scope>
    <source>
        <tissue evidence="5">Whole body</tissue>
    </source>
</reference>
<protein>
    <submittedName>
        <fullName evidence="5">Trichohyalin-like</fullName>
    </submittedName>
</protein>
<dbReference type="Gene3D" id="3.60.10.10">
    <property type="entry name" value="Endonuclease/exonuclease/phosphatase"/>
    <property type="match status" value="1"/>
</dbReference>
<feature type="compositionally biased region" description="Basic and acidic residues" evidence="2">
    <location>
        <begin position="16"/>
        <end position="46"/>
    </location>
</feature>
<feature type="domain" description="Reverse transcriptase" evidence="3">
    <location>
        <begin position="725"/>
        <end position="982"/>
    </location>
</feature>
<dbReference type="PANTHER" id="PTHR19446">
    <property type="entry name" value="REVERSE TRANSCRIPTASES"/>
    <property type="match status" value="1"/>
</dbReference>
<feature type="coiled-coil region" evidence="1">
    <location>
        <begin position="527"/>
        <end position="554"/>
    </location>
</feature>
<evidence type="ECO:0000313" key="5">
    <source>
        <dbReference type="RefSeq" id="XP_024883079.1"/>
    </source>
</evidence>
<keyword evidence="4" id="KW-1185">Reference proteome</keyword>
<evidence type="ECO:0000256" key="1">
    <source>
        <dbReference type="SAM" id="Coils"/>
    </source>
</evidence>
<organism evidence="4 5">
    <name type="scientific">Temnothorax curvispinosus</name>
    <dbReference type="NCBI Taxonomy" id="300111"/>
    <lineage>
        <taxon>Eukaryota</taxon>
        <taxon>Metazoa</taxon>
        <taxon>Ecdysozoa</taxon>
        <taxon>Arthropoda</taxon>
        <taxon>Hexapoda</taxon>
        <taxon>Insecta</taxon>
        <taxon>Pterygota</taxon>
        <taxon>Neoptera</taxon>
        <taxon>Endopterygota</taxon>
        <taxon>Hymenoptera</taxon>
        <taxon>Apocrita</taxon>
        <taxon>Aculeata</taxon>
        <taxon>Formicoidea</taxon>
        <taxon>Formicidae</taxon>
        <taxon>Myrmicinae</taxon>
        <taxon>Temnothorax</taxon>
    </lineage>
</organism>
<dbReference type="InterPro" id="IPR036691">
    <property type="entry name" value="Endo/exonu/phosph_ase_sf"/>
</dbReference>
<feature type="compositionally biased region" description="Basic and acidic residues" evidence="2">
    <location>
        <begin position="397"/>
        <end position="410"/>
    </location>
</feature>
<proteinExistence type="predicted"/>
<name>A0A6J1QKW4_9HYME</name>
<sequence>MDKEKEIESESAQQGDKGKKGEDEGEKKARGRPTKAEELAKLRRTDSTGSVKEFFQKSEKRKRKEEVEEAANAEKEILKEFNAQRRVNRSPPPKIKKEKQGKENMATEELLEKGLREELKRSEEIWENQRKTLEGRIKNLEEKAEKIEVNMSMNKKEKKKDKKGLSMMNERRREEIQERRQERSKEIEERRNTPEETRKDEESIKEVDEENIRGNGIREVEGQEKRYIGEEERNDGESEETWKVAFWNVAGLTNKDKDFWEGIKEWDVIVMMETWTDEKGWEKVKEKLPREYRWRVQIAARRNKKGRACGGMLLGIRKSIEEIKERRETEEEGKIEGKIRIGEEVWRIIGIYVNNNIDEKLEGLKERTEEGEKGVRTIIGGDFNARTGEEGGWEEEIERREERGRKSKDKKINKEGRKLLEFIEERGYMILNGGTKGDEEGEYTYTGGRGETVIDYIIGDEEVREKVERLEVGERIDSDHHPLILWVRGSSKRRQRRRGTEKMKRRGVWNEEGKTQFKEKLGVIEGKRDLQEEIEEGTRKIRRVIEENEDKNERMTIKNKRGWWDEECTESKREVRKELRKWRKGKGEAERYRERRKEYREMCDRKKKEEKERMIREIGEAKTEGKVWELIGRVRKRRRRVNEEIKPEEWKEYFMDLMGGVENRVVKGEGDRSRQKEEEIGLEEIRNVIKKLKTGKAIGNDGIPNEAWKYGGEEMVKWIWEVCKRVWRGEGWPEQWKEGEIIPLVKKGEGREVKDYRGITIMSSMYKIYTAVLAERIREEVETKKLIPDNQTGFRKGMGTMDQIFALNYLVNRQIGKEKGKMTVFFVDLKAAFDSVDKRVLIKAMREREVRQGLIDRVEEVLRETKSRVGKGGESDGQFWTAKGLRQGCPLSPILFNLLIADIEDHIKKGGWGGVKLRGEKIYTLMYADDIALLAEEEQDMRSMISRLEGYLDRKGLTMSIEKSKGMRFRKGGGRKKKYDWR</sequence>
<dbReference type="SUPFAM" id="SSF56672">
    <property type="entry name" value="DNA/RNA polymerases"/>
    <property type="match status" value="1"/>
</dbReference>
<dbReference type="RefSeq" id="XP_024883079.1">
    <property type="nucleotide sequence ID" value="XM_025027311.1"/>
</dbReference>
<dbReference type="GO" id="GO:0003824">
    <property type="term" value="F:catalytic activity"/>
    <property type="evidence" value="ECO:0007669"/>
    <property type="project" value="InterPro"/>
</dbReference>
<dbReference type="InterPro" id="IPR000477">
    <property type="entry name" value="RT_dom"/>
</dbReference>
<accession>A0A6J1QKW4</accession>
<feature type="region of interest" description="Disordered" evidence="2">
    <location>
        <begin position="389"/>
        <end position="410"/>
    </location>
</feature>
<dbReference type="InterPro" id="IPR005135">
    <property type="entry name" value="Endo/exonuclease/phosphatase"/>
</dbReference>
<dbReference type="GeneID" id="112461893"/>
<dbReference type="InterPro" id="IPR043502">
    <property type="entry name" value="DNA/RNA_pol_sf"/>
</dbReference>
<feature type="region of interest" description="Disordered" evidence="2">
    <location>
        <begin position="1"/>
        <end position="109"/>
    </location>
</feature>
<feature type="compositionally biased region" description="Basic and acidic residues" evidence="2">
    <location>
        <begin position="169"/>
        <end position="218"/>
    </location>
</feature>
<dbReference type="AlphaFoldDB" id="A0A6J1QKW4"/>
<dbReference type="Pfam" id="PF00078">
    <property type="entry name" value="RVT_1"/>
    <property type="match status" value="1"/>
</dbReference>
<dbReference type="SUPFAM" id="SSF56219">
    <property type="entry name" value="DNase I-like"/>
    <property type="match status" value="1"/>
</dbReference>
<evidence type="ECO:0000256" key="2">
    <source>
        <dbReference type="SAM" id="MobiDB-lite"/>
    </source>
</evidence>
<dbReference type="Proteomes" id="UP000504618">
    <property type="component" value="Unplaced"/>
</dbReference>
<feature type="region of interest" description="Disordered" evidence="2">
    <location>
        <begin position="148"/>
        <end position="218"/>
    </location>
</feature>
<evidence type="ECO:0000259" key="3">
    <source>
        <dbReference type="PROSITE" id="PS50878"/>
    </source>
</evidence>
<feature type="compositionally biased region" description="Basic and acidic residues" evidence="2">
    <location>
        <begin position="72"/>
        <end position="83"/>
    </location>
</feature>
<keyword evidence="1" id="KW-0175">Coiled coil</keyword>
<dbReference type="GO" id="GO:0071897">
    <property type="term" value="P:DNA biosynthetic process"/>
    <property type="evidence" value="ECO:0007669"/>
    <property type="project" value="UniProtKB-ARBA"/>
</dbReference>
<dbReference type="CDD" id="cd01650">
    <property type="entry name" value="RT_nLTR_like"/>
    <property type="match status" value="1"/>
</dbReference>
<dbReference type="OrthoDB" id="7701337at2759"/>
<dbReference type="Pfam" id="PF14529">
    <property type="entry name" value="Exo_endo_phos_2"/>
    <property type="match status" value="1"/>
</dbReference>